<dbReference type="EMBL" id="CP003321">
    <property type="protein sequence ID" value="AFL66205.1"/>
    <property type="molecule type" value="Genomic_DNA"/>
</dbReference>
<dbReference type="AlphaFoldDB" id="I3XQI1"/>
<keyword evidence="1" id="KW-1133">Transmembrane helix</keyword>
<gene>
    <name evidence="2" type="ORF">Desfe_0294</name>
</gene>
<reference evidence="2 3" key="1">
    <citation type="journal article" date="2012" name="J. Bacteriol.">
        <title>Complete Genome Sequence of Desulfurococcus fermentans, a Hyperthermophilic Cellulolytic Crenarchaeon Isolated from a Freshwater Hot Spring in Kamchatka, Russia.</title>
        <authorList>
            <person name="Susanti D."/>
            <person name="Johnson E.F."/>
            <person name="Rodriguez J.R."/>
            <person name="Anderson I."/>
            <person name="Perevalova A.A."/>
            <person name="Kyrpides N."/>
            <person name="Lucas S."/>
            <person name="Han J."/>
            <person name="Lapidus A."/>
            <person name="Cheng J.F."/>
            <person name="Goodwin L."/>
            <person name="Pitluck S."/>
            <person name="Mavrommatis K."/>
            <person name="Peters L."/>
            <person name="Land M.L."/>
            <person name="Hauser L."/>
            <person name="Gopalan V."/>
            <person name="Chan P.P."/>
            <person name="Lowe T.M."/>
            <person name="Atomi H."/>
            <person name="Bonch-Osmolovskaya E.A."/>
            <person name="Woyke T."/>
            <person name="Mukhopadhyay B."/>
        </authorList>
    </citation>
    <scope>NUCLEOTIDE SEQUENCE [LARGE SCALE GENOMIC DNA]</scope>
    <source>
        <strain evidence="2 3">DSM 16532</strain>
    </source>
</reference>
<dbReference type="Proteomes" id="UP000006175">
    <property type="component" value="Chromosome"/>
</dbReference>
<dbReference type="HOGENOM" id="CLU_2190919_0_0_2"/>
<keyword evidence="1" id="KW-0812">Transmembrane</keyword>
<protein>
    <submittedName>
        <fullName evidence="2">Uncharacterized protein</fullName>
    </submittedName>
</protein>
<name>I3XQI1_DESAM</name>
<evidence type="ECO:0000256" key="1">
    <source>
        <dbReference type="SAM" id="Phobius"/>
    </source>
</evidence>
<proteinExistence type="predicted"/>
<evidence type="ECO:0000313" key="2">
    <source>
        <dbReference type="EMBL" id="AFL66205.1"/>
    </source>
</evidence>
<keyword evidence="1" id="KW-0472">Membrane</keyword>
<accession>I3XQI1</accession>
<keyword evidence="3" id="KW-1185">Reference proteome</keyword>
<feature type="transmembrane region" description="Helical" evidence="1">
    <location>
        <begin position="7"/>
        <end position="27"/>
    </location>
</feature>
<dbReference type="KEGG" id="dfd:Desfe_0294"/>
<sequence length="108" mass="12315">MDSRKHYVILFLELLDIIIGAALWGVILLLNFLTGFILLYIYNITCLTVSLLWKRVPPGLIIDIIHAYTVRYLDLLDSGSHVRRITVLIPETLNIPPVYHGKLPSQGF</sequence>
<evidence type="ECO:0000313" key="3">
    <source>
        <dbReference type="Proteomes" id="UP000006175"/>
    </source>
</evidence>
<organism evidence="2 3">
    <name type="scientific">Desulfurococcus amylolyticus DSM 16532</name>
    <dbReference type="NCBI Taxonomy" id="768672"/>
    <lineage>
        <taxon>Archaea</taxon>
        <taxon>Thermoproteota</taxon>
        <taxon>Thermoprotei</taxon>
        <taxon>Desulfurococcales</taxon>
        <taxon>Desulfurococcaceae</taxon>
        <taxon>Desulfurococcus</taxon>
    </lineage>
</organism>
<feature type="transmembrane region" description="Helical" evidence="1">
    <location>
        <begin position="33"/>
        <end position="53"/>
    </location>
</feature>